<evidence type="ECO:0000256" key="8">
    <source>
        <dbReference type="ARBA" id="ARBA00023170"/>
    </source>
</evidence>
<dbReference type="InterPro" id="IPR053038">
    <property type="entry name" value="RLP_Defense"/>
</dbReference>
<dbReference type="SUPFAM" id="SSF52058">
    <property type="entry name" value="L domain-like"/>
    <property type="match status" value="1"/>
</dbReference>
<dbReference type="EnsemblPlants" id="AUR62027707-RA">
    <property type="protein sequence ID" value="AUR62027707-RA:cds"/>
    <property type="gene ID" value="AUR62027707"/>
</dbReference>
<feature type="signal peptide" evidence="12">
    <location>
        <begin position="1"/>
        <end position="23"/>
    </location>
</feature>
<evidence type="ECO:0008006" key="15">
    <source>
        <dbReference type="Google" id="ProtNLM"/>
    </source>
</evidence>
<evidence type="ECO:0000256" key="11">
    <source>
        <dbReference type="SAM" id="Phobius"/>
    </source>
</evidence>
<keyword evidence="14" id="KW-1185">Reference proteome</keyword>
<keyword evidence="3 11" id="KW-0812">Transmembrane</keyword>
<keyword evidence="9" id="KW-0325">Glycoprotein</keyword>
<keyword evidence="2" id="KW-0433">Leucine-rich repeat</keyword>
<dbReference type="Proteomes" id="UP000596660">
    <property type="component" value="Unplaced"/>
</dbReference>
<evidence type="ECO:0000256" key="4">
    <source>
        <dbReference type="ARBA" id="ARBA00022729"/>
    </source>
</evidence>
<dbReference type="GO" id="GO:0016020">
    <property type="term" value="C:membrane"/>
    <property type="evidence" value="ECO:0007669"/>
    <property type="project" value="UniProtKB-SubCell"/>
</dbReference>
<dbReference type="Gene3D" id="3.80.10.10">
    <property type="entry name" value="Ribonuclease Inhibitor"/>
    <property type="match status" value="1"/>
</dbReference>
<keyword evidence="7 11" id="KW-0472">Membrane</keyword>
<feature type="transmembrane region" description="Helical" evidence="11">
    <location>
        <begin position="399"/>
        <end position="420"/>
    </location>
</feature>
<evidence type="ECO:0000256" key="1">
    <source>
        <dbReference type="ARBA" id="ARBA00004167"/>
    </source>
</evidence>
<dbReference type="InterPro" id="IPR032675">
    <property type="entry name" value="LRR_dom_sf"/>
</dbReference>
<evidence type="ECO:0000256" key="6">
    <source>
        <dbReference type="ARBA" id="ARBA00022989"/>
    </source>
</evidence>
<dbReference type="InterPro" id="IPR001611">
    <property type="entry name" value="Leu-rich_rpt"/>
</dbReference>
<comment type="subcellular location">
    <subcellularLocation>
        <location evidence="1">Membrane</location>
        <topology evidence="1">Single-pass membrane protein</topology>
    </subcellularLocation>
</comment>
<name>A0A803ME14_CHEQI</name>
<evidence type="ECO:0000256" key="2">
    <source>
        <dbReference type="ARBA" id="ARBA00022614"/>
    </source>
</evidence>
<evidence type="ECO:0000256" key="12">
    <source>
        <dbReference type="SAM" id="SignalP"/>
    </source>
</evidence>
<organism evidence="13 14">
    <name type="scientific">Chenopodium quinoa</name>
    <name type="common">Quinoa</name>
    <dbReference type="NCBI Taxonomy" id="63459"/>
    <lineage>
        <taxon>Eukaryota</taxon>
        <taxon>Viridiplantae</taxon>
        <taxon>Streptophyta</taxon>
        <taxon>Embryophyta</taxon>
        <taxon>Tracheophyta</taxon>
        <taxon>Spermatophyta</taxon>
        <taxon>Magnoliopsida</taxon>
        <taxon>eudicotyledons</taxon>
        <taxon>Gunneridae</taxon>
        <taxon>Pentapetalae</taxon>
        <taxon>Caryophyllales</taxon>
        <taxon>Chenopodiaceae</taxon>
        <taxon>Chenopodioideae</taxon>
        <taxon>Atripliceae</taxon>
        <taxon>Chenopodium</taxon>
    </lineage>
</organism>
<proteinExistence type="predicted"/>
<sequence length="513" mass="55558">MEITPFLLLFFTLFLHNIHPITTLTPAISPSKPPTSAPTTTAHSTLDPKQLRALQSLNIPTSKDPCSNPPSLHNAIRCDTAKPFRHLLSLHLINCSDDISLSITALKSLSTLQDLEFINCPVAPVPFPSELASNLKSFTCINSLKKLSGVWLSKLENVTDLTVIDVPIKASGPVIVVAHLSKVYKVVMSRANLTGGLPGKSWNANVSHIDLSGNLLKGKIPTSITELENLVHLNLSSNQLTGELPSTMGDLIELRNLSASSNSLSGPIPESLKSIPSLISLDLGSNQFNGSIPSFLGKMKGLKHLNLEKNNFQGVLPFNESFIKKLVVFKIGENTNLCYNRTTLSSKLKLGIAPCDKNGFPLSPPAQSPSSDDEGDDDDSTSEDSISEKGGGHHGPNKVVLGVAIALSSIVFLIIFLILLSRRVISYQEEIHVILHLRQQGQAISYQPLNNNIAAERQITPFYITASLPNNSSEDYCQADSNINVLCRVTIRQGAVPLALVLVQFVVKDAFFS</sequence>
<keyword evidence="8" id="KW-0675">Receptor</keyword>
<dbReference type="PANTHER" id="PTHR48064">
    <property type="entry name" value="OS01G0750400 PROTEIN"/>
    <property type="match status" value="1"/>
</dbReference>
<dbReference type="Pfam" id="PF00560">
    <property type="entry name" value="LRR_1"/>
    <property type="match status" value="4"/>
</dbReference>
<evidence type="ECO:0000313" key="13">
    <source>
        <dbReference type="EnsemblPlants" id="AUR62027707-RA:cds"/>
    </source>
</evidence>
<evidence type="ECO:0000313" key="14">
    <source>
        <dbReference type="Proteomes" id="UP000596660"/>
    </source>
</evidence>
<reference evidence="13" key="1">
    <citation type="journal article" date="2017" name="Nature">
        <title>The genome of Chenopodium quinoa.</title>
        <authorList>
            <person name="Jarvis D.E."/>
            <person name="Ho Y.S."/>
            <person name="Lightfoot D.J."/>
            <person name="Schmoeckel S.M."/>
            <person name="Li B."/>
            <person name="Borm T.J.A."/>
            <person name="Ohyanagi H."/>
            <person name="Mineta K."/>
            <person name="Michell C.T."/>
            <person name="Saber N."/>
            <person name="Kharbatia N.M."/>
            <person name="Rupper R.R."/>
            <person name="Sharp A.R."/>
            <person name="Dally N."/>
            <person name="Boughton B.A."/>
            <person name="Woo Y.H."/>
            <person name="Gao G."/>
            <person name="Schijlen E.G.W.M."/>
            <person name="Guo X."/>
            <person name="Momin A.A."/>
            <person name="Negrao S."/>
            <person name="Al-Babili S."/>
            <person name="Gehring C."/>
            <person name="Roessner U."/>
            <person name="Jung C."/>
            <person name="Murphy K."/>
            <person name="Arold S.T."/>
            <person name="Gojobori T."/>
            <person name="van der Linden C.G."/>
            <person name="van Loo E.N."/>
            <person name="Jellen E.N."/>
            <person name="Maughan P.J."/>
            <person name="Tester M."/>
        </authorList>
    </citation>
    <scope>NUCLEOTIDE SEQUENCE [LARGE SCALE GENOMIC DNA]</scope>
    <source>
        <strain evidence="13">cv. PI 614886</strain>
    </source>
</reference>
<evidence type="ECO:0000256" key="10">
    <source>
        <dbReference type="SAM" id="MobiDB-lite"/>
    </source>
</evidence>
<keyword evidence="5" id="KW-0677">Repeat</keyword>
<dbReference type="FunFam" id="3.80.10.10:FF:000413">
    <property type="entry name" value="Inactive leucine-rich repeat receptor-like protein kinase"/>
    <property type="match status" value="1"/>
</dbReference>
<evidence type="ECO:0000256" key="5">
    <source>
        <dbReference type="ARBA" id="ARBA00022737"/>
    </source>
</evidence>
<keyword evidence="4 12" id="KW-0732">Signal</keyword>
<evidence type="ECO:0000256" key="7">
    <source>
        <dbReference type="ARBA" id="ARBA00023136"/>
    </source>
</evidence>
<feature type="chain" id="PRO_5031150909" description="Receptor-like protein 51" evidence="12">
    <location>
        <begin position="24"/>
        <end position="513"/>
    </location>
</feature>
<keyword evidence="6 11" id="KW-1133">Transmembrane helix</keyword>
<feature type="compositionally biased region" description="Acidic residues" evidence="10">
    <location>
        <begin position="371"/>
        <end position="382"/>
    </location>
</feature>
<feature type="region of interest" description="Disordered" evidence="10">
    <location>
        <begin position="361"/>
        <end position="393"/>
    </location>
</feature>
<dbReference type="Gramene" id="AUR62027707-RA">
    <property type="protein sequence ID" value="AUR62027707-RA:cds"/>
    <property type="gene ID" value="AUR62027707"/>
</dbReference>
<protein>
    <recommendedName>
        <fullName evidence="15">Receptor-like protein 51</fullName>
    </recommendedName>
</protein>
<evidence type="ECO:0000256" key="3">
    <source>
        <dbReference type="ARBA" id="ARBA00022692"/>
    </source>
</evidence>
<reference evidence="13" key="2">
    <citation type="submission" date="2021-03" db="UniProtKB">
        <authorList>
            <consortium name="EnsemblPlants"/>
        </authorList>
    </citation>
    <scope>IDENTIFICATION</scope>
</reference>
<dbReference type="AlphaFoldDB" id="A0A803ME14"/>
<dbReference type="PANTHER" id="PTHR48064:SF1">
    <property type="entry name" value="RECEPTOR-LIKE PROTEIN 51-RELATED"/>
    <property type="match status" value="1"/>
</dbReference>
<evidence type="ECO:0000256" key="9">
    <source>
        <dbReference type="ARBA" id="ARBA00023180"/>
    </source>
</evidence>
<accession>A0A803ME14</accession>
<feature type="region of interest" description="Disordered" evidence="10">
    <location>
        <begin position="26"/>
        <end position="45"/>
    </location>
</feature>